<proteinExistence type="predicted"/>
<reference evidence="1 2" key="1">
    <citation type="journal article" date="2020" name="Nature">
        <title>Six reference-quality genomes reveal evolution of bat adaptations.</title>
        <authorList>
            <person name="Jebb D."/>
            <person name="Huang Z."/>
            <person name="Pippel M."/>
            <person name="Hughes G.M."/>
            <person name="Lavrichenko K."/>
            <person name="Devanna P."/>
            <person name="Winkler S."/>
            <person name="Jermiin L.S."/>
            <person name="Skirmuntt E.C."/>
            <person name="Katzourakis A."/>
            <person name="Burkitt-Gray L."/>
            <person name="Ray D.A."/>
            <person name="Sullivan K.A.M."/>
            <person name="Roscito J.G."/>
            <person name="Kirilenko B.M."/>
            <person name="Davalos L.M."/>
            <person name="Corthals A.P."/>
            <person name="Power M.L."/>
            <person name="Jones G."/>
            <person name="Ransome R.D."/>
            <person name="Dechmann D.K.N."/>
            <person name="Locatelli A.G."/>
            <person name="Puechmaille S.J."/>
            <person name="Fedrigo O."/>
            <person name="Jarvis E.D."/>
            <person name="Hiller M."/>
            <person name="Vernes S.C."/>
            <person name="Myers E.W."/>
            <person name="Teeling E.C."/>
        </authorList>
    </citation>
    <scope>NUCLEOTIDE SEQUENCE [LARGE SCALE GENOMIC DNA]</scope>
    <source>
        <strain evidence="1">MRhiFer1</strain>
        <tissue evidence="1">Lung</tissue>
    </source>
</reference>
<accession>A0A7J7UJQ7</accession>
<evidence type="ECO:0000313" key="1">
    <source>
        <dbReference type="EMBL" id="KAF6313044.1"/>
    </source>
</evidence>
<dbReference type="AlphaFoldDB" id="A0A7J7UJQ7"/>
<protein>
    <submittedName>
        <fullName evidence="1">Uncharacterized protein</fullName>
    </submittedName>
</protein>
<sequence length="121" mass="12789">MPFAIDDAVARLWPEPGKSAEHCLSTRTECLTGWVMVTIWEQAVTYVDQHLSCPNGWLGSEPLGPQRGQCVPSLAGCRVGSTANLSNVSPLILELSKKRQLSGTSSAHKAGAAISAAIDSV</sequence>
<comment type="caution">
    <text evidence="1">The sequence shown here is derived from an EMBL/GenBank/DDBJ whole genome shotgun (WGS) entry which is preliminary data.</text>
</comment>
<gene>
    <name evidence="1" type="ORF">mRhiFer1_008569</name>
</gene>
<dbReference type="EMBL" id="JACAGC010000016">
    <property type="protein sequence ID" value="KAF6313044.1"/>
    <property type="molecule type" value="Genomic_DNA"/>
</dbReference>
<evidence type="ECO:0000313" key="2">
    <source>
        <dbReference type="Proteomes" id="UP000585614"/>
    </source>
</evidence>
<organism evidence="1 2">
    <name type="scientific">Rhinolophus ferrumequinum</name>
    <name type="common">Greater horseshoe bat</name>
    <dbReference type="NCBI Taxonomy" id="59479"/>
    <lineage>
        <taxon>Eukaryota</taxon>
        <taxon>Metazoa</taxon>
        <taxon>Chordata</taxon>
        <taxon>Craniata</taxon>
        <taxon>Vertebrata</taxon>
        <taxon>Euteleostomi</taxon>
        <taxon>Mammalia</taxon>
        <taxon>Eutheria</taxon>
        <taxon>Laurasiatheria</taxon>
        <taxon>Chiroptera</taxon>
        <taxon>Yinpterochiroptera</taxon>
        <taxon>Rhinolophoidea</taxon>
        <taxon>Rhinolophidae</taxon>
        <taxon>Rhinolophinae</taxon>
        <taxon>Rhinolophus</taxon>
    </lineage>
</organism>
<name>A0A7J7UJQ7_RHIFE</name>
<dbReference type="Proteomes" id="UP000585614">
    <property type="component" value="Unassembled WGS sequence"/>
</dbReference>